<dbReference type="KEGG" id="pgri:PgNI_12192"/>
<feature type="signal peptide" evidence="1">
    <location>
        <begin position="1"/>
        <end position="23"/>
    </location>
</feature>
<evidence type="ECO:0000313" key="2">
    <source>
        <dbReference type="Proteomes" id="UP000515153"/>
    </source>
</evidence>
<evidence type="ECO:0008006" key="4">
    <source>
        <dbReference type="Google" id="ProtNLM"/>
    </source>
</evidence>
<accession>A0A6P8AQD9</accession>
<evidence type="ECO:0000313" key="3">
    <source>
        <dbReference type="RefSeq" id="XP_030977100.1"/>
    </source>
</evidence>
<dbReference type="RefSeq" id="XP_030977100.1">
    <property type="nucleotide sequence ID" value="XM_031132147.1"/>
</dbReference>
<gene>
    <name evidence="3" type="ORF">PgNI_12192</name>
</gene>
<keyword evidence="1" id="KW-0732">Signal</keyword>
<dbReference type="GeneID" id="41967052"/>
<proteinExistence type="predicted"/>
<reference evidence="3" key="3">
    <citation type="submission" date="2025-08" db="UniProtKB">
        <authorList>
            <consortium name="RefSeq"/>
        </authorList>
    </citation>
    <scope>IDENTIFICATION</scope>
    <source>
        <strain evidence="3">NI907</strain>
    </source>
</reference>
<protein>
    <recommendedName>
        <fullName evidence="4">DUF1996 domain-containing protein</fullName>
    </recommendedName>
</protein>
<evidence type="ECO:0000256" key="1">
    <source>
        <dbReference type="SAM" id="SignalP"/>
    </source>
</evidence>
<organism evidence="2 3">
    <name type="scientific">Pyricularia grisea</name>
    <name type="common">Crabgrass-specific blast fungus</name>
    <name type="synonym">Magnaporthe grisea</name>
    <dbReference type="NCBI Taxonomy" id="148305"/>
    <lineage>
        <taxon>Eukaryota</taxon>
        <taxon>Fungi</taxon>
        <taxon>Dikarya</taxon>
        <taxon>Ascomycota</taxon>
        <taxon>Pezizomycotina</taxon>
        <taxon>Sordariomycetes</taxon>
        <taxon>Sordariomycetidae</taxon>
        <taxon>Magnaporthales</taxon>
        <taxon>Pyriculariaceae</taxon>
        <taxon>Pyricularia</taxon>
    </lineage>
</organism>
<feature type="chain" id="PRO_5028085722" description="DUF1996 domain-containing protein" evidence="1">
    <location>
        <begin position="24"/>
        <end position="161"/>
    </location>
</feature>
<dbReference type="Proteomes" id="UP000515153">
    <property type="component" value="Unplaced"/>
</dbReference>
<dbReference type="AlphaFoldDB" id="A0A6P8AQD9"/>
<reference evidence="3" key="1">
    <citation type="journal article" date="2019" name="Mol. Biol. Evol.">
        <title>Blast fungal genomes show frequent chromosomal changes, gene gains and losses, and effector gene turnover.</title>
        <authorList>
            <person name="Gomez Luciano L.B."/>
            <person name="Jason Tsai I."/>
            <person name="Chuma I."/>
            <person name="Tosa Y."/>
            <person name="Chen Y.H."/>
            <person name="Li J.Y."/>
            <person name="Li M.Y."/>
            <person name="Jade Lu M.Y."/>
            <person name="Nakayashiki H."/>
            <person name="Li W.H."/>
        </authorList>
    </citation>
    <scope>NUCLEOTIDE SEQUENCE</scope>
    <source>
        <strain evidence="3">NI907</strain>
    </source>
</reference>
<keyword evidence="2" id="KW-1185">Reference proteome</keyword>
<reference evidence="3" key="2">
    <citation type="submission" date="2019-10" db="EMBL/GenBank/DDBJ databases">
        <authorList>
            <consortium name="NCBI Genome Project"/>
        </authorList>
    </citation>
    <scope>NUCLEOTIDE SEQUENCE</scope>
    <source>
        <strain evidence="3">NI907</strain>
    </source>
</reference>
<name>A0A6P8AQD9_PYRGI</name>
<sequence>MQLSTIVKAFVLIIYGVATTVACLDPPTTDGEPAYDCKHNDNFDSKFANKAKVSGSSHMHTYGNPSGDLYIAPSKPQLEQPPCFRACPTPGRCQGCRAYDAQVMAARAAINRQIRDDEDEQPTKRLRWKFWHKRPADRPDPDEHVTVSHGDGSCIEAMNLK</sequence>
<dbReference type="OrthoDB" id="10375447at2759"/>